<dbReference type="GO" id="GO:0012505">
    <property type="term" value="C:endomembrane system"/>
    <property type="evidence" value="ECO:0007669"/>
    <property type="project" value="UniProtKB-SubCell"/>
</dbReference>
<feature type="transmembrane region" description="Helical" evidence="7">
    <location>
        <begin position="12"/>
        <end position="32"/>
    </location>
</feature>
<feature type="transmembrane region" description="Helical" evidence="7">
    <location>
        <begin position="79"/>
        <end position="102"/>
    </location>
</feature>
<evidence type="ECO:0008006" key="10">
    <source>
        <dbReference type="Google" id="ProtNLM"/>
    </source>
</evidence>
<evidence type="ECO:0000256" key="3">
    <source>
        <dbReference type="ARBA" id="ARBA00022692"/>
    </source>
</evidence>
<dbReference type="InterPro" id="IPR005282">
    <property type="entry name" value="LC_transporter"/>
</dbReference>
<feature type="transmembrane region" description="Helical" evidence="7">
    <location>
        <begin position="185"/>
        <end position="208"/>
    </location>
</feature>
<accession>A0A0L6VTG8</accession>
<keyword evidence="3 7" id="KW-0812">Transmembrane</keyword>
<dbReference type="STRING" id="27349.A0A0L6VTG8"/>
<keyword evidence="6 7" id="KW-0472">Membrane</keyword>
<evidence type="ECO:0000256" key="1">
    <source>
        <dbReference type="ARBA" id="ARBA00004127"/>
    </source>
</evidence>
<comment type="caution">
    <text evidence="8">The sequence shown here is derived from an EMBL/GenBank/DDBJ whole genome shotgun (WGS) entry which is preliminary data.</text>
</comment>
<feature type="transmembrane region" description="Helical" evidence="7">
    <location>
        <begin position="153"/>
        <end position="173"/>
    </location>
</feature>
<gene>
    <name evidence="8" type="ORF">VP01_1077g12</name>
</gene>
<dbReference type="GO" id="GO:0000324">
    <property type="term" value="C:fungal-type vacuole"/>
    <property type="evidence" value="ECO:0007669"/>
    <property type="project" value="TreeGrafter"/>
</dbReference>
<dbReference type="PANTHER" id="PTHR13131:SF5">
    <property type="entry name" value="CYSTINOSIN"/>
    <property type="match status" value="1"/>
</dbReference>
<feature type="transmembrane region" description="Helical" evidence="7">
    <location>
        <begin position="268"/>
        <end position="288"/>
    </location>
</feature>
<evidence type="ECO:0000313" key="9">
    <source>
        <dbReference type="Proteomes" id="UP000037035"/>
    </source>
</evidence>
<dbReference type="AlphaFoldDB" id="A0A0L6VTG8"/>
<dbReference type="PANTHER" id="PTHR13131">
    <property type="entry name" value="CYSTINOSIN"/>
    <property type="match status" value="1"/>
</dbReference>
<name>A0A0L6VTG8_9BASI</name>
<dbReference type="SMART" id="SM00679">
    <property type="entry name" value="CTNS"/>
    <property type="match status" value="2"/>
</dbReference>
<dbReference type="Gene3D" id="1.20.1280.290">
    <property type="match status" value="2"/>
</dbReference>
<reference evidence="8 9" key="1">
    <citation type="submission" date="2015-08" db="EMBL/GenBank/DDBJ databases">
        <title>Next Generation Sequencing and Analysis of the Genome of Puccinia sorghi L Schw, the Causal Agent of Maize Common Rust.</title>
        <authorList>
            <person name="Rochi L."/>
            <person name="Burguener G."/>
            <person name="Darino M."/>
            <person name="Turjanski A."/>
            <person name="Kreff E."/>
            <person name="Dieguez M.J."/>
            <person name="Sacco F."/>
        </authorList>
    </citation>
    <scope>NUCLEOTIDE SEQUENCE [LARGE SCALE GENOMIC DNA]</scope>
    <source>
        <strain evidence="8 9">RO10H11247</strain>
    </source>
</reference>
<dbReference type="OrthoDB" id="75720at2759"/>
<evidence type="ECO:0000256" key="5">
    <source>
        <dbReference type="ARBA" id="ARBA00022989"/>
    </source>
</evidence>
<dbReference type="GO" id="GO:0015184">
    <property type="term" value="F:L-cystine transmembrane transporter activity"/>
    <property type="evidence" value="ECO:0007669"/>
    <property type="project" value="TreeGrafter"/>
</dbReference>
<dbReference type="GO" id="GO:0005774">
    <property type="term" value="C:vacuolar membrane"/>
    <property type="evidence" value="ECO:0007669"/>
    <property type="project" value="TreeGrafter"/>
</dbReference>
<feature type="transmembrane region" description="Helical" evidence="7">
    <location>
        <begin position="228"/>
        <end position="248"/>
    </location>
</feature>
<keyword evidence="2" id="KW-0813">Transport</keyword>
<keyword evidence="5 7" id="KW-1133">Transmembrane helix</keyword>
<dbReference type="InterPro" id="IPR006603">
    <property type="entry name" value="PQ-loop_rpt"/>
</dbReference>
<dbReference type="VEuPathDB" id="FungiDB:VP01_1077g12"/>
<dbReference type="Proteomes" id="UP000037035">
    <property type="component" value="Unassembled WGS sequence"/>
</dbReference>
<dbReference type="EMBL" id="LAVV01000865">
    <property type="protein sequence ID" value="KNZ64004.1"/>
    <property type="molecule type" value="Genomic_DNA"/>
</dbReference>
<keyword evidence="4" id="KW-0677">Repeat</keyword>
<comment type="subcellular location">
    <subcellularLocation>
        <location evidence="1">Endomembrane system</location>
        <topology evidence="1">Multi-pass membrane protein</topology>
    </subcellularLocation>
</comment>
<keyword evidence="9" id="KW-1185">Reference proteome</keyword>
<proteinExistence type="predicted"/>
<sequence length="314" mass="35267">MSSPLGVFGHGVSNLLGWVYTLAWGVSFYPQLTLNYKRKSVRGLSLDFLALNVFGEQFQGSPFLSSHLSAKAEVTLTKLIVWLLGFLCYSASTIGLLLSSVVRKEYGDRHNGGVPNVRFNDLIFAVHALVLSTLTWLQSFYYKRDVTQRVSPLTRTVLTLLSMSIICLLFWTLDSESLSSRHHDYFQWIDLITALSTIKVWISFAKYLPQALLNWRRKSTVGWSIQNILLDFTGGVLSLAQMVLDAGLDNDWGSMTSNPGKLLSRPQWFPHSSGIAILSIAFDVVFLIQHYVLYPQTLPYVRVDSSSETDSLIA</sequence>
<evidence type="ECO:0000256" key="6">
    <source>
        <dbReference type="ARBA" id="ARBA00023136"/>
    </source>
</evidence>
<organism evidence="8 9">
    <name type="scientific">Puccinia sorghi</name>
    <dbReference type="NCBI Taxonomy" id="27349"/>
    <lineage>
        <taxon>Eukaryota</taxon>
        <taxon>Fungi</taxon>
        <taxon>Dikarya</taxon>
        <taxon>Basidiomycota</taxon>
        <taxon>Pucciniomycotina</taxon>
        <taxon>Pucciniomycetes</taxon>
        <taxon>Pucciniales</taxon>
        <taxon>Pucciniaceae</taxon>
        <taxon>Puccinia</taxon>
    </lineage>
</organism>
<feature type="transmembrane region" description="Helical" evidence="7">
    <location>
        <begin position="122"/>
        <end position="141"/>
    </location>
</feature>
<evidence type="ECO:0000313" key="8">
    <source>
        <dbReference type="EMBL" id="KNZ64004.1"/>
    </source>
</evidence>
<protein>
    <recommendedName>
        <fullName evidence="10">Cystinosin</fullName>
    </recommendedName>
</protein>
<evidence type="ECO:0000256" key="7">
    <source>
        <dbReference type="SAM" id="Phobius"/>
    </source>
</evidence>
<dbReference type="Pfam" id="PF04193">
    <property type="entry name" value="PQ-loop"/>
    <property type="match status" value="2"/>
</dbReference>
<evidence type="ECO:0000256" key="2">
    <source>
        <dbReference type="ARBA" id="ARBA00022448"/>
    </source>
</evidence>
<evidence type="ECO:0000256" key="4">
    <source>
        <dbReference type="ARBA" id="ARBA00022737"/>
    </source>
</evidence>